<dbReference type="InterPro" id="IPR000835">
    <property type="entry name" value="HTH_MarR-typ"/>
</dbReference>
<dbReference type="InterPro" id="IPR055166">
    <property type="entry name" value="Transc_reg_Sar_Rot_HTH"/>
</dbReference>
<organism evidence="7 8">
    <name type="scientific">Marinobacter guineae</name>
    <dbReference type="NCBI Taxonomy" id="432303"/>
    <lineage>
        <taxon>Bacteria</taxon>
        <taxon>Pseudomonadati</taxon>
        <taxon>Pseudomonadota</taxon>
        <taxon>Gammaproteobacteria</taxon>
        <taxon>Pseudomonadales</taxon>
        <taxon>Marinobacteraceae</taxon>
        <taxon>Marinobacter</taxon>
    </lineage>
</organism>
<keyword evidence="5" id="KW-0804">Transcription</keyword>
<evidence type="ECO:0000259" key="6">
    <source>
        <dbReference type="PROSITE" id="PS50995"/>
    </source>
</evidence>
<dbReference type="FunFam" id="1.10.10.10:FF:000163">
    <property type="entry name" value="MarR family transcriptional regulator"/>
    <property type="match status" value="1"/>
</dbReference>
<dbReference type="InterPro" id="IPR036388">
    <property type="entry name" value="WH-like_DNA-bd_sf"/>
</dbReference>
<name>A0A2G1VM08_9GAMM</name>
<reference evidence="7 8" key="1">
    <citation type="submission" date="2017-09" db="EMBL/GenBank/DDBJ databases">
        <title>The draft genome sequences of Marinobacter guineae M3B.</title>
        <authorList>
            <person name="Cao J."/>
        </authorList>
    </citation>
    <scope>NUCLEOTIDE SEQUENCE [LARGE SCALE GENOMIC DNA]</scope>
    <source>
        <strain evidence="7 8">M3B</strain>
    </source>
</reference>
<evidence type="ECO:0000256" key="5">
    <source>
        <dbReference type="ARBA" id="ARBA00023163"/>
    </source>
</evidence>
<dbReference type="PANTHER" id="PTHR33164:SF5">
    <property type="entry name" value="ORGANIC HYDROPEROXIDE RESISTANCE TRANSCRIPTIONAL REGULATOR"/>
    <property type="match status" value="1"/>
</dbReference>
<accession>A0A2G1VM08</accession>
<keyword evidence="2" id="KW-0963">Cytoplasm</keyword>
<keyword evidence="3" id="KW-0805">Transcription regulation</keyword>
<comment type="subcellular location">
    <subcellularLocation>
        <location evidence="1">Cytoplasm</location>
    </subcellularLocation>
</comment>
<comment type="caution">
    <text evidence="7">The sequence shown here is derived from an EMBL/GenBank/DDBJ whole genome shotgun (WGS) entry which is preliminary data.</text>
</comment>
<feature type="domain" description="HTH marR-type" evidence="6">
    <location>
        <begin position="8"/>
        <end position="146"/>
    </location>
</feature>
<dbReference type="AlphaFoldDB" id="A0A2G1VM08"/>
<dbReference type="OrthoDB" id="9806864at2"/>
<evidence type="ECO:0000256" key="1">
    <source>
        <dbReference type="ARBA" id="ARBA00004496"/>
    </source>
</evidence>
<dbReference type="Proteomes" id="UP000229044">
    <property type="component" value="Unassembled WGS sequence"/>
</dbReference>
<dbReference type="Gene3D" id="1.10.10.10">
    <property type="entry name" value="Winged helix-like DNA-binding domain superfamily/Winged helix DNA-binding domain"/>
    <property type="match status" value="1"/>
</dbReference>
<dbReference type="GO" id="GO:0005737">
    <property type="term" value="C:cytoplasm"/>
    <property type="evidence" value="ECO:0007669"/>
    <property type="project" value="UniProtKB-SubCell"/>
</dbReference>
<dbReference type="InterPro" id="IPR036390">
    <property type="entry name" value="WH_DNA-bd_sf"/>
</dbReference>
<dbReference type="EMBL" id="NTFI01000001">
    <property type="protein sequence ID" value="PHQ27539.1"/>
    <property type="molecule type" value="Genomic_DNA"/>
</dbReference>
<evidence type="ECO:0000256" key="3">
    <source>
        <dbReference type="ARBA" id="ARBA00023015"/>
    </source>
</evidence>
<evidence type="ECO:0000313" key="7">
    <source>
        <dbReference type="EMBL" id="PHQ27539.1"/>
    </source>
</evidence>
<dbReference type="PROSITE" id="PS50995">
    <property type="entry name" value="HTH_MARR_2"/>
    <property type="match status" value="1"/>
</dbReference>
<protein>
    <submittedName>
        <fullName evidence="7">MarR family transcriptional regulator</fullName>
    </submittedName>
</protein>
<dbReference type="SMART" id="SM00347">
    <property type="entry name" value="HTH_MARR"/>
    <property type="match status" value="1"/>
</dbReference>
<dbReference type="GO" id="GO:0006950">
    <property type="term" value="P:response to stress"/>
    <property type="evidence" value="ECO:0007669"/>
    <property type="project" value="TreeGrafter"/>
</dbReference>
<dbReference type="Pfam" id="PF22381">
    <property type="entry name" value="Staph_reg_Sar_Rot"/>
    <property type="match status" value="1"/>
</dbReference>
<keyword evidence="8" id="KW-1185">Reference proteome</keyword>
<dbReference type="PANTHER" id="PTHR33164">
    <property type="entry name" value="TRANSCRIPTIONAL REGULATOR, MARR FAMILY"/>
    <property type="match status" value="1"/>
</dbReference>
<dbReference type="GO" id="GO:0003677">
    <property type="term" value="F:DNA binding"/>
    <property type="evidence" value="ECO:0007669"/>
    <property type="project" value="UniProtKB-KW"/>
</dbReference>
<evidence type="ECO:0000256" key="4">
    <source>
        <dbReference type="ARBA" id="ARBA00023125"/>
    </source>
</evidence>
<sequence>MSDMLDLDNQICFALYAANRAVTARYRPLLADLGLTYPQYLVMLVLWEQARSGRLTRVSDLGARLRLDSGTLTPLLKRLADRGLVIRQRSQGDERVVTIALTDAGRELREQAGQIPGRLLCGIDVEPDRLVALRDELRQVLSALEQQVGASD</sequence>
<dbReference type="GO" id="GO:0003700">
    <property type="term" value="F:DNA-binding transcription factor activity"/>
    <property type="evidence" value="ECO:0007669"/>
    <property type="project" value="InterPro"/>
</dbReference>
<dbReference type="SUPFAM" id="SSF46785">
    <property type="entry name" value="Winged helix' DNA-binding domain"/>
    <property type="match status" value="1"/>
</dbReference>
<evidence type="ECO:0000313" key="8">
    <source>
        <dbReference type="Proteomes" id="UP000229044"/>
    </source>
</evidence>
<dbReference type="InterPro" id="IPR039422">
    <property type="entry name" value="MarR/SlyA-like"/>
</dbReference>
<proteinExistence type="predicted"/>
<gene>
    <name evidence="7" type="ORF">CLH62_02420</name>
</gene>
<evidence type="ECO:0000256" key="2">
    <source>
        <dbReference type="ARBA" id="ARBA00022490"/>
    </source>
</evidence>
<keyword evidence="4" id="KW-0238">DNA-binding</keyword>